<evidence type="ECO:0000256" key="2">
    <source>
        <dbReference type="ARBA" id="ARBA00047899"/>
    </source>
</evidence>
<dbReference type="AlphaFoldDB" id="A0AA40DJ69"/>
<dbReference type="EMBL" id="JAUKUA010000007">
    <property type="protein sequence ID" value="KAK0705589.1"/>
    <property type="molecule type" value="Genomic_DNA"/>
</dbReference>
<evidence type="ECO:0000313" key="5">
    <source>
        <dbReference type="EMBL" id="KAK0705589.1"/>
    </source>
</evidence>
<accession>A0AA40DJ69</accession>
<feature type="region of interest" description="Disordered" evidence="4">
    <location>
        <begin position="386"/>
        <end position="416"/>
    </location>
</feature>
<keyword evidence="6" id="KW-1185">Reference proteome</keyword>
<sequence length="416" mass="46884">MCTEAYGAAHAEESLLTARLLRPLLHGVAPEVVAVDISKSGTKVVWTSANPKYDFSSVKYLPSVFRYQLGEPQPRSLLRSQLVAVDRLQVGVEKVEYPDGQLAIFKYNPHSSGHHMWHEIQVLARVGGHPHILPLDALVLEEVTGQGVVGFTSRFVPGGTLEDRRQLKLKWLRELMGVIDHVNFQHGISHQDIASRNFLIYPDTDSALLFDFGHSQPVGRMVTLASRDDAKGLLVSVYYLVTRDPRYDVYYLHDVDETELDDRARWKKHADVELDCDLDVLFSELMAWVRKRRNGPQPTHEGTPHQVAIPMYPKGPADRVGHDMVNLTNATAWQRSLHGRPNLCWRRPKRKDIDKSRRLLATGRYADEEPIAPQCVAADLTLVFPQPPKQSLEPSAKSQQPLVDGVREAKARDGVE</sequence>
<name>A0AA40DJ69_9PEZI</name>
<dbReference type="SUPFAM" id="SSF56112">
    <property type="entry name" value="Protein kinase-like (PK-like)"/>
    <property type="match status" value="1"/>
</dbReference>
<evidence type="ECO:0000256" key="1">
    <source>
        <dbReference type="ARBA" id="ARBA00012513"/>
    </source>
</evidence>
<feature type="compositionally biased region" description="Basic and acidic residues" evidence="4">
    <location>
        <begin position="405"/>
        <end position="416"/>
    </location>
</feature>
<protein>
    <recommendedName>
        <fullName evidence="1">non-specific serine/threonine protein kinase</fullName>
        <ecNumber evidence="1">2.7.11.1</ecNumber>
    </recommendedName>
</protein>
<dbReference type="Proteomes" id="UP001172102">
    <property type="component" value="Unassembled WGS sequence"/>
</dbReference>
<evidence type="ECO:0000256" key="4">
    <source>
        <dbReference type="SAM" id="MobiDB-lite"/>
    </source>
</evidence>
<reference evidence="5" key="1">
    <citation type="submission" date="2023-06" db="EMBL/GenBank/DDBJ databases">
        <title>Genome-scale phylogeny and comparative genomics of the fungal order Sordariales.</title>
        <authorList>
            <consortium name="Lawrence Berkeley National Laboratory"/>
            <person name="Hensen N."/>
            <person name="Bonometti L."/>
            <person name="Westerberg I."/>
            <person name="Brannstrom I.O."/>
            <person name="Guillou S."/>
            <person name="Cros-Aarteil S."/>
            <person name="Calhoun S."/>
            <person name="Haridas S."/>
            <person name="Kuo A."/>
            <person name="Mondo S."/>
            <person name="Pangilinan J."/>
            <person name="Riley R."/>
            <person name="Labutti K."/>
            <person name="Andreopoulos B."/>
            <person name="Lipzen A."/>
            <person name="Chen C."/>
            <person name="Yanf M."/>
            <person name="Daum C."/>
            <person name="Ng V."/>
            <person name="Clum A."/>
            <person name="Steindorff A."/>
            <person name="Ohm R."/>
            <person name="Martin F."/>
            <person name="Silar P."/>
            <person name="Natvig D."/>
            <person name="Lalanne C."/>
            <person name="Gautier V."/>
            <person name="Ament-Velasquez S.L."/>
            <person name="Kruys A."/>
            <person name="Hutchinson M.I."/>
            <person name="Powell A.J."/>
            <person name="Barry K."/>
            <person name="Miller A.N."/>
            <person name="Grigoriev I.V."/>
            <person name="Debuchy R."/>
            <person name="Gladieux P."/>
            <person name="Thoren M.H."/>
            <person name="Johannesson H."/>
        </authorList>
    </citation>
    <scope>NUCLEOTIDE SEQUENCE</scope>
    <source>
        <strain evidence="5">SMH4607-1</strain>
    </source>
</reference>
<organism evidence="5 6">
    <name type="scientific">Lasiosphaeris hirsuta</name>
    <dbReference type="NCBI Taxonomy" id="260670"/>
    <lineage>
        <taxon>Eukaryota</taxon>
        <taxon>Fungi</taxon>
        <taxon>Dikarya</taxon>
        <taxon>Ascomycota</taxon>
        <taxon>Pezizomycotina</taxon>
        <taxon>Sordariomycetes</taxon>
        <taxon>Sordariomycetidae</taxon>
        <taxon>Sordariales</taxon>
        <taxon>Lasiosphaeriaceae</taxon>
        <taxon>Lasiosphaeris</taxon>
    </lineage>
</organism>
<proteinExistence type="predicted"/>
<feature type="compositionally biased region" description="Polar residues" evidence="4">
    <location>
        <begin position="392"/>
        <end position="401"/>
    </location>
</feature>
<dbReference type="GO" id="GO:0004674">
    <property type="term" value="F:protein serine/threonine kinase activity"/>
    <property type="evidence" value="ECO:0007669"/>
    <property type="project" value="UniProtKB-EC"/>
</dbReference>
<dbReference type="EC" id="2.7.11.1" evidence="1"/>
<comment type="catalytic activity">
    <reaction evidence="2">
        <text>L-threonyl-[protein] + ATP = O-phospho-L-threonyl-[protein] + ADP + H(+)</text>
        <dbReference type="Rhea" id="RHEA:46608"/>
        <dbReference type="Rhea" id="RHEA-COMP:11060"/>
        <dbReference type="Rhea" id="RHEA-COMP:11605"/>
        <dbReference type="ChEBI" id="CHEBI:15378"/>
        <dbReference type="ChEBI" id="CHEBI:30013"/>
        <dbReference type="ChEBI" id="CHEBI:30616"/>
        <dbReference type="ChEBI" id="CHEBI:61977"/>
        <dbReference type="ChEBI" id="CHEBI:456216"/>
        <dbReference type="EC" id="2.7.11.1"/>
    </reaction>
</comment>
<gene>
    <name evidence="5" type="ORF">B0H67DRAFT_499425</name>
</gene>
<evidence type="ECO:0000256" key="3">
    <source>
        <dbReference type="ARBA" id="ARBA00048679"/>
    </source>
</evidence>
<comment type="catalytic activity">
    <reaction evidence="3">
        <text>L-seryl-[protein] + ATP = O-phospho-L-seryl-[protein] + ADP + H(+)</text>
        <dbReference type="Rhea" id="RHEA:17989"/>
        <dbReference type="Rhea" id="RHEA-COMP:9863"/>
        <dbReference type="Rhea" id="RHEA-COMP:11604"/>
        <dbReference type="ChEBI" id="CHEBI:15378"/>
        <dbReference type="ChEBI" id="CHEBI:29999"/>
        <dbReference type="ChEBI" id="CHEBI:30616"/>
        <dbReference type="ChEBI" id="CHEBI:83421"/>
        <dbReference type="ChEBI" id="CHEBI:456216"/>
        <dbReference type="EC" id="2.7.11.1"/>
    </reaction>
</comment>
<dbReference type="Gene3D" id="1.10.510.10">
    <property type="entry name" value="Transferase(Phosphotransferase) domain 1"/>
    <property type="match status" value="1"/>
</dbReference>
<evidence type="ECO:0000313" key="6">
    <source>
        <dbReference type="Proteomes" id="UP001172102"/>
    </source>
</evidence>
<dbReference type="InterPro" id="IPR008266">
    <property type="entry name" value="Tyr_kinase_AS"/>
</dbReference>
<comment type="caution">
    <text evidence="5">The sequence shown here is derived from an EMBL/GenBank/DDBJ whole genome shotgun (WGS) entry which is preliminary data.</text>
</comment>
<dbReference type="PROSITE" id="PS00109">
    <property type="entry name" value="PROTEIN_KINASE_TYR"/>
    <property type="match status" value="1"/>
</dbReference>
<dbReference type="InterPro" id="IPR011009">
    <property type="entry name" value="Kinase-like_dom_sf"/>
</dbReference>